<gene>
    <name evidence="1" type="ORF">L6452_29399</name>
</gene>
<sequence length="86" mass="10384">MIRAILVVTSTLAAMHIENRTFHVLKKRFYMIAAENLCDPGVCLIIKCIVMPRLPNCMFFFWFWFFYRRIRMLSVYMHNFCVKILV</sequence>
<name>A0ACB8ZFU2_ARCLA</name>
<keyword evidence="2" id="KW-1185">Reference proteome</keyword>
<protein>
    <submittedName>
        <fullName evidence="1">Uncharacterized protein</fullName>
    </submittedName>
</protein>
<dbReference type="EMBL" id="CM042056">
    <property type="protein sequence ID" value="KAI3696824.1"/>
    <property type="molecule type" value="Genomic_DNA"/>
</dbReference>
<proteinExistence type="predicted"/>
<evidence type="ECO:0000313" key="1">
    <source>
        <dbReference type="EMBL" id="KAI3696824.1"/>
    </source>
</evidence>
<comment type="caution">
    <text evidence="1">The sequence shown here is derived from an EMBL/GenBank/DDBJ whole genome shotgun (WGS) entry which is preliminary data.</text>
</comment>
<accession>A0ACB8ZFU2</accession>
<reference evidence="1 2" key="2">
    <citation type="journal article" date="2022" name="Mol. Ecol. Resour.">
        <title>The genomes of chicory, endive, great burdock and yacon provide insights into Asteraceae paleo-polyploidization history and plant inulin production.</title>
        <authorList>
            <person name="Fan W."/>
            <person name="Wang S."/>
            <person name="Wang H."/>
            <person name="Wang A."/>
            <person name="Jiang F."/>
            <person name="Liu H."/>
            <person name="Zhao H."/>
            <person name="Xu D."/>
            <person name="Zhang Y."/>
        </authorList>
    </citation>
    <scope>NUCLEOTIDE SEQUENCE [LARGE SCALE GENOMIC DNA]</scope>
    <source>
        <strain evidence="2">cv. Niubang</strain>
    </source>
</reference>
<evidence type="ECO:0000313" key="2">
    <source>
        <dbReference type="Proteomes" id="UP001055879"/>
    </source>
</evidence>
<organism evidence="1 2">
    <name type="scientific">Arctium lappa</name>
    <name type="common">Greater burdock</name>
    <name type="synonym">Lappa major</name>
    <dbReference type="NCBI Taxonomy" id="4217"/>
    <lineage>
        <taxon>Eukaryota</taxon>
        <taxon>Viridiplantae</taxon>
        <taxon>Streptophyta</taxon>
        <taxon>Embryophyta</taxon>
        <taxon>Tracheophyta</taxon>
        <taxon>Spermatophyta</taxon>
        <taxon>Magnoliopsida</taxon>
        <taxon>eudicotyledons</taxon>
        <taxon>Gunneridae</taxon>
        <taxon>Pentapetalae</taxon>
        <taxon>asterids</taxon>
        <taxon>campanulids</taxon>
        <taxon>Asterales</taxon>
        <taxon>Asteraceae</taxon>
        <taxon>Carduoideae</taxon>
        <taxon>Cardueae</taxon>
        <taxon>Arctiinae</taxon>
        <taxon>Arctium</taxon>
    </lineage>
</organism>
<dbReference type="Proteomes" id="UP001055879">
    <property type="component" value="Linkage Group LG10"/>
</dbReference>
<reference evidence="2" key="1">
    <citation type="journal article" date="2022" name="Mol. Ecol. Resour.">
        <title>The genomes of chicory, endive, great burdock and yacon provide insights into Asteraceae palaeo-polyploidization history and plant inulin production.</title>
        <authorList>
            <person name="Fan W."/>
            <person name="Wang S."/>
            <person name="Wang H."/>
            <person name="Wang A."/>
            <person name="Jiang F."/>
            <person name="Liu H."/>
            <person name="Zhao H."/>
            <person name="Xu D."/>
            <person name="Zhang Y."/>
        </authorList>
    </citation>
    <scope>NUCLEOTIDE SEQUENCE [LARGE SCALE GENOMIC DNA]</scope>
    <source>
        <strain evidence="2">cv. Niubang</strain>
    </source>
</reference>